<reference evidence="2" key="1">
    <citation type="journal article" date="2019" name="Int. J. Syst. Evol. Microbiol.">
        <title>The Global Catalogue of Microorganisms (GCM) 10K type strain sequencing project: providing services to taxonomists for standard genome sequencing and annotation.</title>
        <authorList>
            <consortium name="The Broad Institute Genomics Platform"/>
            <consortium name="The Broad Institute Genome Sequencing Center for Infectious Disease"/>
            <person name="Wu L."/>
            <person name="Ma J."/>
        </authorList>
    </citation>
    <scope>NUCLEOTIDE SEQUENCE [LARGE SCALE GENOMIC DNA]</scope>
    <source>
        <strain evidence="2">JCM 9651</strain>
    </source>
</reference>
<sequence length="62" mass="6685">MRGRCAAKEPTDVWPFWRGTSVLGCLFMNPFFRAEAPVGASEASEFAGFLLFRGEGAAGCIP</sequence>
<dbReference type="Proteomes" id="UP001499990">
    <property type="component" value="Unassembled WGS sequence"/>
</dbReference>
<accession>A0ABP6SBW6</accession>
<protein>
    <submittedName>
        <fullName evidence="1">Uncharacterized protein</fullName>
    </submittedName>
</protein>
<proteinExistence type="predicted"/>
<gene>
    <name evidence="1" type="ORF">GCM10020367_30110</name>
</gene>
<evidence type="ECO:0000313" key="1">
    <source>
        <dbReference type="EMBL" id="GAA3372834.1"/>
    </source>
</evidence>
<keyword evidence="2" id="KW-1185">Reference proteome</keyword>
<comment type="caution">
    <text evidence="1">The sequence shown here is derived from an EMBL/GenBank/DDBJ whole genome shotgun (WGS) entry which is preliminary data.</text>
</comment>
<organism evidence="1 2">
    <name type="scientific">Streptomyces sannanensis</name>
    <dbReference type="NCBI Taxonomy" id="285536"/>
    <lineage>
        <taxon>Bacteria</taxon>
        <taxon>Bacillati</taxon>
        <taxon>Actinomycetota</taxon>
        <taxon>Actinomycetes</taxon>
        <taxon>Kitasatosporales</taxon>
        <taxon>Streptomycetaceae</taxon>
        <taxon>Streptomyces</taxon>
    </lineage>
</organism>
<name>A0ABP6SBW6_9ACTN</name>
<evidence type="ECO:0000313" key="2">
    <source>
        <dbReference type="Proteomes" id="UP001499990"/>
    </source>
</evidence>
<dbReference type="EMBL" id="BAAAYL010000001">
    <property type="protein sequence ID" value="GAA3372834.1"/>
    <property type="molecule type" value="Genomic_DNA"/>
</dbReference>